<evidence type="ECO:0000256" key="1">
    <source>
        <dbReference type="ARBA" id="ARBA00008664"/>
    </source>
</evidence>
<keyword evidence="4" id="KW-0378">Hydrolase</keyword>
<feature type="chain" id="PRO_5032368768" evidence="2">
    <location>
        <begin position="16"/>
        <end position="443"/>
    </location>
</feature>
<dbReference type="SMART" id="SM00155">
    <property type="entry name" value="PLDc"/>
    <property type="match status" value="2"/>
</dbReference>
<dbReference type="CDD" id="cd09107">
    <property type="entry name" value="PLDc_vPLD3_4_5_like_2"/>
    <property type="match status" value="1"/>
</dbReference>
<keyword evidence="2" id="KW-0732">Signal</keyword>
<evidence type="ECO:0000313" key="4">
    <source>
        <dbReference type="EMBL" id="CAE1142804.1"/>
    </source>
</evidence>
<dbReference type="Proteomes" id="UP000597762">
    <property type="component" value="Unassembled WGS sequence"/>
</dbReference>
<dbReference type="PROSITE" id="PS50035">
    <property type="entry name" value="PLD"/>
    <property type="match status" value="2"/>
</dbReference>
<gene>
    <name evidence="4" type="ORF">SPHA_1127</name>
</gene>
<dbReference type="InterPro" id="IPR001736">
    <property type="entry name" value="PLipase_D/transphosphatidylase"/>
</dbReference>
<dbReference type="PROSITE" id="PS51257">
    <property type="entry name" value="PROKAR_LIPOPROTEIN"/>
    <property type="match status" value="1"/>
</dbReference>
<accession>A0A812AKM6</accession>
<dbReference type="PANTHER" id="PTHR10185:SF17">
    <property type="entry name" value="GM01519P-RELATED"/>
    <property type="match status" value="1"/>
</dbReference>
<feature type="signal peptide" evidence="2">
    <location>
        <begin position="1"/>
        <end position="15"/>
    </location>
</feature>
<keyword evidence="5" id="KW-1185">Reference proteome</keyword>
<feature type="domain" description="PLD phosphodiesterase" evidence="3">
    <location>
        <begin position="360"/>
        <end position="386"/>
    </location>
</feature>
<dbReference type="InterPro" id="IPR050874">
    <property type="entry name" value="Diverse_PLD-related"/>
</dbReference>
<feature type="domain" description="PLD phosphodiesterase" evidence="3">
    <location>
        <begin position="146"/>
        <end position="173"/>
    </location>
</feature>
<comment type="caution">
    <text evidence="4">The sequence shown here is derived from an EMBL/GenBank/DDBJ whole genome shotgun (WGS) entry which is preliminary data.</text>
</comment>
<dbReference type="CDD" id="cd09106">
    <property type="entry name" value="PLDc_vPLD3_4_5_like_1"/>
    <property type="match status" value="1"/>
</dbReference>
<dbReference type="Pfam" id="PF13918">
    <property type="entry name" value="PLDc_3"/>
    <property type="match status" value="1"/>
</dbReference>
<dbReference type="SUPFAM" id="SSF56024">
    <property type="entry name" value="Phospholipase D/nuclease"/>
    <property type="match status" value="2"/>
</dbReference>
<comment type="similarity">
    <text evidence="1">Belongs to the phospholipase D family.</text>
</comment>
<dbReference type="InterPro" id="IPR032803">
    <property type="entry name" value="PLDc_3"/>
</dbReference>
<protein>
    <submittedName>
        <fullName evidence="4">PLD3_4</fullName>
        <ecNumber evidence="4">3.1.4.4</ecNumber>
    </submittedName>
</protein>
<dbReference type="OrthoDB" id="1923775at2759"/>
<proteinExistence type="inferred from homology"/>
<reference evidence="4" key="1">
    <citation type="submission" date="2021-01" db="EMBL/GenBank/DDBJ databases">
        <authorList>
            <person name="Li R."/>
            <person name="Bekaert M."/>
        </authorList>
    </citation>
    <scope>NUCLEOTIDE SEQUENCE</scope>
    <source>
        <strain evidence="4">Farmed</strain>
    </source>
</reference>
<sequence>MKIIFLLQLLLPILGSCFLNTFSADNSSCSASLVESIPENLTYPIFSISHQSTYKALANLIEMASHTIEIASFYWTLRGIDIYSDPSAWQGEDIFKRLIIAGRNRSISLRIVQNIENTRQPNEDTRILTKDAFAKVRSLNMTKFMGSGILHTKMWLVDRTHFYIGSANLDWRSLTQVKELGAVIYNCPTLANDMGKLFDVYWYMAAADSIPKPWPKEYSTKINSKTPLQLGLNDTKYDIYLSSSPPPFCADGRTVDIDAILKIINSAKKFVYIAVMDYSPAIVFSYPSVYWPVIDNALRNVSFTKGVKIRLLGSSWAHTKPSMFNYLNSLQALNGAKKADIQVKMFHVPAFTPDQEDIPFARVNHNKYMVTDSTGYIGTSNWSGDYFISTAGLGLIFKPSKVQQSGDLRQHCYLSFFPYFLSLSILSLSFPPFSILSLSENSV</sequence>
<name>A0A812AKM6_ACAPH</name>
<dbReference type="EMBL" id="CAHIKZ030000030">
    <property type="protein sequence ID" value="CAE1142804.1"/>
    <property type="molecule type" value="Genomic_DNA"/>
</dbReference>
<evidence type="ECO:0000259" key="3">
    <source>
        <dbReference type="PROSITE" id="PS50035"/>
    </source>
</evidence>
<evidence type="ECO:0000313" key="5">
    <source>
        <dbReference type="Proteomes" id="UP000597762"/>
    </source>
</evidence>
<dbReference type="Gene3D" id="3.30.870.10">
    <property type="entry name" value="Endonuclease Chain A"/>
    <property type="match status" value="2"/>
</dbReference>
<organism evidence="4 5">
    <name type="scientific">Acanthosepion pharaonis</name>
    <name type="common">Pharaoh cuttlefish</name>
    <name type="synonym">Sepia pharaonis</name>
    <dbReference type="NCBI Taxonomy" id="158019"/>
    <lineage>
        <taxon>Eukaryota</taxon>
        <taxon>Metazoa</taxon>
        <taxon>Spiralia</taxon>
        <taxon>Lophotrochozoa</taxon>
        <taxon>Mollusca</taxon>
        <taxon>Cephalopoda</taxon>
        <taxon>Coleoidea</taxon>
        <taxon>Decapodiformes</taxon>
        <taxon>Sepiida</taxon>
        <taxon>Sepiina</taxon>
        <taxon>Sepiidae</taxon>
        <taxon>Acanthosepion</taxon>
    </lineage>
</organism>
<dbReference type="EC" id="3.1.4.4" evidence="4"/>
<dbReference type="AlphaFoldDB" id="A0A812AKM6"/>
<dbReference type="GO" id="GO:0004630">
    <property type="term" value="F:phospholipase D activity"/>
    <property type="evidence" value="ECO:0007669"/>
    <property type="project" value="UniProtKB-EC"/>
</dbReference>
<evidence type="ECO:0000256" key="2">
    <source>
        <dbReference type="SAM" id="SignalP"/>
    </source>
</evidence>
<dbReference type="PANTHER" id="PTHR10185">
    <property type="entry name" value="PHOSPHOLIPASE D - RELATED"/>
    <property type="match status" value="1"/>
</dbReference>